<sequence length="75" mass="8426">MPCHAMASLVLILSLFVRPKIRDPVATVAASSSEINEDESTWHVGWEKQRENNNGLVDVMGEKIMQEPRVSIHLI</sequence>
<organism evidence="2 3">
    <name type="scientific">Psophocarpus tetragonolobus</name>
    <name type="common">Winged bean</name>
    <name type="synonym">Dolichos tetragonolobus</name>
    <dbReference type="NCBI Taxonomy" id="3891"/>
    <lineage>
        <taxon>Eukaryota</taxon>
        <taxon>Viridiplantae</taxon>
        <taxon>Streptophyta</taxon>
        <taxon>Embryophyta</taxon>
        <taxon>Tracheophyta</taxon>
        <taxon>Spermatophyta</taxon>
        <taxon>Magnoliopsida</taxon>
        <taxon>eudicotyledons</taxon>
        <taxon>Gunneridae</taxon>
        <taxon>Pentapetalae</taxon>
        <taxon>rosids</taxon>
        <taxon>fabids</taxon>
        <taxon>Fabales</taxon>
        <taxon>Fabaceae</taxon>
        <taxon>Papilionoideae</taxon>
        <taxon>50 kb inversion clade</taxon>
        <taxon>NPAAA clade</taxon>
        <taxon>indigoferoid/millettioid clade</taxon>
        <taxon>Phaseoleae</taxon>
        <taxon>Psophocarpus</taxon>
    </lineage>
</organism>
<keyword evidence="3" id="KW-1185">Reference proteome</keyword>
<dbReference type="Proteomes" id="UP001386955">
    <property type="component" value="Unassembled WGS sequence"/>
</dbReference>
<evidence type="ECO:0000313" key="3">
    <source>
        <dbReference type="Proteomes" id="UP001386955"/>
    </source>
</evidence>
<dbReference type="AlphaFoldDB" id="A0AAN9XL06"/>
<evidence type="ECO:0000313" key="2">
    <source>
        <dbReference type="EMBL" id="KAK7396071.1"/>
    </source>
</evidence>
<keyword evidence="1" id="KW-0732">Signal</keyword>
<name>A0AAN9XL06_PSOTE</name>
<evidence type="ECO:0008006" key="4">
    <source>
        <dbReference type="Google" id="ProtNLM"/>
    </source>
</evidence>
<dbReference type="EMBL" id="JAYMYS010000004">
    <property type="protein sequence ID" value="KAK7396071.1"/>
    <property type="molecule type" value="Genomic_DNA"/>
</dbReference>
<evidence type="ECO:0000256" key="1">
    <source>
        <dbReference type="SAM" id="SignalP"/>
    </source>
</evidence>
<gene>
    <name evidence="2" type="ORF">VNO78_16815</name>
</gene>
<protein>
    <recommendedName>
        <fullName evidence="4">Secreted protein</fullName>
    </recommendedName>
</protein>
<accession>A0AAN9XL06</accession>
<comment type="caution">
    <text evidence="2">The sequence shown here is derived from an EMBL/GenBank/DDBJ whole genome shotgun (WGS) entry which is preliminary data.</text>
</comment>
<reference evidence="2 3" key="1">
    <citation type="submission" date="2024-01" db="EMBL/GenBank/DDBJ databases">
        <title>The genomes of 5 underutilized Papilionoideae crops provide insights into root nodulation and disease resistanc.</title>
        <authorList>
            <person name="Jiang F."/>
        </authorList>
    </citation>
    <scope>NUCLEOTIDE SEQUENCE [LARGE SCALE GENOMIC DNA]</scope>
    <source>
        <strain evidence="2">DUOXIRENSHENG_FW03</strain>
        <tissue evidence="2">Leaves</tissue>
    </source>
</reference>
<feature type="signal peptide" evidence="1">
    <location>
        <begin position="1"/>
        <end position="22"/>
    </location>
</feature>
<proteinExistence type="predicted"/>
<feature type="chain" id="PRO_5043015480" description="Secreted protein" evidence="1">
    <location>
        <begin position="23"/>
        <end position="75"/>
    </location>
</feature>